<dbReference type="AlphaFoldDB" id="A0A2N8PS14"/>
<feature type="transmembrane region" description="Helical" evidence="1">
    <location>
        <begin position="254"/>
        <end position="274"/>
    </location>
</feature>
<organism evidence="2 3">
    <name type="scientific">Enterococcus avium</name>
    <name type="common">Streptococcus avium</name>
    <dbReference type="NCBI Taxonomy" id="33945"/>
    <lineage>
        <taxon>Bacteria</taxon>
        <taxon>Bacillati</taxon>
        <taxon>Bacillota</taxon>
        <taxon>Bacilli</taxon>
        <taxon>Lactobacillales</taxon>
        <taxon>Enterococcaceae</taxon>
        <taxon>Enterococcus</taxon>
    </lineage>
</organism>
<keyword evidence="1" id="KW-1133">Transmembrane helix</keyword>
<feature type="transmembrane region" description="Helical" evidence="1">
    <location>
        <begin position="180"/>
        <end position="202"/>
    </location>
</feature>
<dbReference type="Proteomes" id="UP000288388">
    <property type="component" value="Unassembled WGS sequence"/>
</dbReference>
<protein>
    <submittedName>
        <fullName evidence="2">Uncharacterized protein</fullName>
    </submittedName>
</protein>
<evidence type="ECO:0000313" key="3">
    <source>
        <dbReference type="Proteomes" id="UP000288388"/>
    </source>
</evidence>
<keyword evidence="1" id="KW-0472">Membrane</keyword>
<reference evidence="2 3" key="1">
    <citation type="submission" date="2018-12" db="EMBL/GenBank/DDBJ databases">
        <title>A novel vanA-carrying plasmid in a clinical isolate of Enterococcus avium.</title>
        <authorList>
            <person name="Bernasconi O.J."/>
            <person name="Luzzaro F."/>
            <person name="Endimiani A."/>
        </authorList>
    </citation>
    <scope>NUCLEOTIDE SEQUENCE [LARGE SCALE GENOMIC DNA]</scope>
    <source>
        <strain evidence="2 3">LC0559/18</strain>
    </source>
</reference>
<accession>A0A2N8PS14</accession>
<feature type="transmembrane region" description="Helical" evidence="1">
    <location>
        <begin position="222"/>
        <end position="242"/>
    </location>
</feature>
<evidence type="ECO:0000256" key="1">
    <source>
        <dbReference type="SAM" id="Phobius"/>
    </source>
</evidence>
<keyword evidence="1" id="KW-0812">Transmembrane</keyword>
<feature type="transmembrane region" description="Helical" evidence="1">
    <location>
        <begin position="307"/>
        <end position="330"/>
    </location>
</feature>
<gene>
    <name evidence="2" type="ORF">EK398_21375</name>
</gene>
<name>A0A2N8PS14_ENTAV</name>
<dbReference type="Pfam" id="PF22564">
    <property type="entry name" value="HAAS"/>
    <property type="match status" value="1"/>
</dbReference>
<feature type="transmembrane region" description="Helical" evidence="1">
    <location>
        <begin position="81"/>
        <end position="103"/>
    </location>
</feature>
<evidence type="ECO:0000313" key="2">
    <source>
        <dbReference type="EMBL" id="RVU93010.1"/>
    </source>
</evidence>
<sequence length="347" mass="39075">MENLIERYIAAVVQQLSEKERAEVAQELRSNIYDMLSDQPNDAEIKEVLQSMGSPTKLAEQYRQNPRYLISPQVYDEYIRLLKLLVPIVGIITVIVGAVTGVFETLQQNSNQVSRILQVMFQSGIQSGVSGVMQTLVWTTVGFVIAERTGALNSRKKDDWKVTDLPPLTTEKLIPLSDPIAEIIVAIVFSVIFIFVSVSGFSHVFTESGNVSFNVPLFSNSFTMFLIPVLIIGTLLTLIVGVVKLIDRRWTNRVCFWSIIDTSVSAVMWVFLLMHNNIFSQELVELLQEQTWSRGDVLHYISTGNTASIRLIISLIIVIVSVIQIISVLYNRSKRSHYSGYVNQEQA</sequence>
<dbReference type="RefSeq" id="WP_102872895.1">
    <property type="nucleotide sequence ID" value="NZ_JAQEWM010000094.1"/>
</dbReference>
<dbReference type="EMBL" id="RYZS01000002">
    <property type="protein sequence ID" value="RVU93010.1"/>
    <property type="molecule type" value="Genomic_DNA"/>
</dbReference>
<comment type="caution">
    <text evidence="2">The sequence shown here is derived from an EMBL/GenBank/DDBJ whole genome shotgun (WGS) entry which is preliminary data.</text>
</comment>
<feature type="transmembrane region" description="Helical" evidence="1">
    <location>
        <begin position="123"/>
        <end position="146"/>
    </location>
</feature>
<proteinExistence type="predicted"/>